<accession>A0A286RGD7</accession>
<name>A0A286RGD7_9BACT</name>
<dbReference type="EMBL" id="CP018477">
    <property type="protein sequence ID" value="ASV75020.1"/>
    <property type="molecule type" value="Genomic_DNA"/>
</dbReference>
<evidence type="ECO:0000313" key="1">
    <source>
        <dbReference type="EMBL" id="ASV75020.1"/>
    </source>
</evidence>
<organism evidence="1 2">
    <name type="scientific">Thermogutta terrifontis</name>
    <dbReference type="NCBI Taxonomy" id="1331910"/>
    <lineage>
        <taxon>Bacteria</taxon>
        <taxon>Pseudomonadati</taxon>
        <taxon>Planctomycetota</taxon>
        <taxon>Planctomycetia</taxon>
        <taxon>Pirellulales</taxon>
        <taxon>Thermoguttaceae</taxon>
        <taxon>Thermogutta</taxon>
    </lineage>
</organism>
<sequence length="81" mass="9353">MTGTLRPAGERYVFFSEDARYRLVVLENLALERLLRVQNTYAGNVFWKVWGTVTEFRGQNYLLLKRSLFDRVEAASPSAPP</sequence>
<dbReference type="Proteomes" id="UP000215086">
    <property type="component" value="Chromosome"/>
</dbReference>
<gene>
    <name evidence="1" type="ORF">THTE_2418</name>
</gene>
<dbReference type="KEGG" id="ttf:THTE_2418"/>
<protein>
    <submittedName>
        <fullName evidence="1">Uncharacterized protein</fullName>
    </submittedName>
</protein>
<reference evidence="1 2" key="1">
    <citation type="journal article" name="Front. Microbiol.">
        <title>Sugar Metabolism of the First Thermophilic Planctomycete Thermogutta terrifontis: Comparative Genomic and Transcriptomic Approaches.</title>
        <authorList>
            <person name="Elcheninov A.G."/>
            <person name="Menzel P."/>
            <person name="Gudbergsdottir S.R."/>
            <person name="Slesarev A.I."/>
            <person name="Kadnikov V.V."/>
            <person name="Krogh A."/>
            <person name="Bonch-Osmolovskaya E.A."/>
            <person name="Peng X."/>
            <person name="Kublanov I.V."/>
        </authorList>
    </citation>
    <scope>NUCLEOTIDE SEQUENCE [LARGE SCALE GENOMIC DNA]</scope>
    <source>
        <strain evidence="1 2">R1</strain>
    </source>
</reference>
<keyword evidence="2" id="KW-1185">Reference proteome</keyword>
<dbReference type="AlphaFoldDB" id="A0A286RGD7"/>
<proteinExistence type="predicted"/>
<evidence type="ECO:0000313" key="2">
    <source>
        <dbReference type="Proteomes" id="UP000215086"/>
    </source>
</evidence>